<evidence type="ECO:0000313" key="1">
    <source>
        <dbReference type="EMBL" id="DAD82455.1"/>
    </source>
</evidence>
<accession>A0A8S5MK76</accession>
<name>A0A8S5MK76_9CAUD</name>
<organism evidence="1">
    <name type="scientific">Siphoviridae sp. ctHMI2</name>
    <dbReference type="NCBI Taxonomy" id="2826231"/>
    <lineage>
        <taxon>Viruses</taxon>
        <taxon>Duplodnaviria</taxon>
        <taxon>Heunggongvirae</taxon>
        <taxon>Uroviricota</taxon>
        <taxon>Caudoviricetes</taxon>
    </lineage>
</organism>
<sequence length="43" mass="4863">MEEKKFCIDCVDYPVCMLSGRCADDEPCDDYKEDTDPAEPGND</sequence>
<protein>
    <submittedName>
        <fullName evidence="1">Uncharacterized protein</fullName>
    </submittedName>
</protein>
<dbReference type="EMBL" id="BK014919">
    <property type="protein sequence ID" value="DAD82455.1"/>
    <property type="molecule type" value="Genomic_DNA"/>
</dbReference>
<proteinExistence type="predicted"/>
<reference evidence="1" key="1">
    <citation type="journal article" date="2021" name="Proc. Natl. Acad. Sci. U.S.A.">
        <title>A Catalog of Tens of Thousands of Viruses from Human Metagenomes Reveals Hidden Associations with Chronic Diseases.</title>
        <authorList>
            <person name="Tisza M.J."/>
            <person name="Buck C.B."/>
        </authorList>
    </citation>
    <scope>NUCLEOTIDE SEQUENCE</scope>
    <source>
        <strain evidence="1">CtHMI2</strain>
    </source>
</reference>